<evidence type="ECO:0000259" key="10">
    <source>
        <dbReference type="PROSITE" id="PS50893"/>
    </source>
</evidence>
<feature type="transmembrane region" description="Helical" evidence="9">
    <location>
        <begin position="434"/>
        <end position="458"/>
    </location>
</feature>
<dbReference type="InterPro" id="IPR027417">
    <property type="entry name" value="P-loop_NTPase"/>
</dbReference>
<dbReference type="GO" id="GO:0005886">
    <property type="term" value="C:plasma membrane"/>
    <property type="evidence" value="ECO:0007669"/>
    <property type="project" value="TreeGrafter"/>
</dbReference>
<proteinExistence type="inferred from homology"/>
<dbReference type="GO" id="GO:0016887">
    <property type="term" value="F:ATP hydrolysis activity"/>
    <property type="evidence" value="ECO:0007669"/>
    <property type="project" value="InterPro"/>
</dbReference>
<dbReference type="CDD" id="cd03213">
    <property type="entry name" value="ABCG_EPDR"/>
    <property type="match status" value="1"/>
</dbReference>
<dbReference type="OrthoDB" id="66620at2759"/>
<dbReference type="GO" id="GO:0140359">
    <property type="term" value="F:ABC-type transporter activity"/>
    <property type="evidence" value="ECO:0007669"/>
    <property type="project" value="InterPro"/>
</dbReference>
<dbReference type="Pfam" id="PF00005">
    <property type="entry name" value="ABC_tran"/>
    <property type="match status" value="1"/>
</dbReference>
<dbReference type="InterPro" id="IPR003593">
    <property type="entry name" value="AAA+_ATPase"/>
</dbReference>
<dbReference type="SMART" id="SM00382">
    <property type="entry name" value="AAA"/>
    <property type="match status" value="1"/>
</dbReference>
<dbReference type="InterPro" id="IPR017871">
    <property type="entry name" value="ABC_transporter-like_CS"/>
</dbReference>
<dbReference type="EMBL" id="OV121138">
    <property type="protein sequence ID" value="CAH0560095.1"/>
    <property type="molecule type" value="Genomic_DNA"/>
</dbReference>
<comment type="similarity">
    <text evidence="2">Belongs to the ABC transporter superfamily. ABCG family. Eye pigment precursor importer (TC 3.A.1.204) subfamily.</text>
</comment>
<evidence type="ECO:0000256" key="3">
    <source>
        <dbReference type="ARBA" id="ARBA00022448"/>
    </source>
</evidence>
<feature type="domain" description="ABC transporter" evidence="10">
    <location>
        <begin position="33"/>
        <end position="273"/>
    </location>
</feature>
<feature type="transmembrane region" description="Helical" evidence="9">
    <location>
        <begin position="390"/>
        <end position="413"/>
    </location>
</feature>
<dbReference type="Proteomes" id="UP001154078">
    <property type="component" value="Chromosome 7"/>
</dbReference>
<evidence type="ECO:0000313" key="11">
    <source>
        <dbReference type="EMBL" id="CAH0560095.1"/>
    </source>
</evidence>
<keyword evidence="7 9" id="KW-1133">Transmembrane helix</keyword>
<protein>
    <recommendedName>
        <fullName evidence="10">ABC transporter domain-containing protein</fullName>
    </recommendedName>
</protein>
<evidence type="ECO:0000256" key="4">
    <source>
        <dbReference type="ARBA" id="ARBA00022692"/>
    </source>
</evidence>
<dbReference type="InterPro" id="IPR050352">
    <property type="entry name" value="ABCG_transporters"/>
</dbReference>
<organism evidence="11 12">
    <name type="scientific">Brassicogethes aeneus</name>
    <name type="common">Rape pollen beetle</name>
    <name type="synonym">Meligethes aeneus</name>
    <dbReference type="NCBI Taxonomy" id="1431903"/>
    <lineage>
        <taxon>Eukaryota</taxon>
        <taxon>Metazoa</taxon>
        <taxon>Ecdysozoa</taxon>
        <taxon>Arthropoda</taxon>
        <taxon>Hexapoda</taxon>
        <taxon>Insecta</taxon>
        <taxon>Pterygota</taxon>
        <taxon>Neoptera</taxon>
        <taxon>Endopterygota</taxon>
        <taxon>Coleoptera</taxon>
        <taxon>Polyphaga</taxon>
        <taxon>Cucujiformia</taxon>
        <taxon>Nitidulidae</taxon>
        <taxon>Meligethinae</taxon>
        <taxon>Brassicogethes</taxon>
    </lineage>
</organism>
<evidence type="ECO:0000256" key="2">
    <source>
        <dbReference type="ARBA" id="ARBA00005814"/>
    </source>
</evidence>
<evidence type="ECO:0000256" key="1">
    <source>
        <dbReference type="ARBA" id="ARBA00004141"/>
    </source>
</evidence>
<feature type="transmembrane region" description="Helical" evidence="9">
    <location>
        <begin position="584"/>
        <end position="606"/>
    </location>
</feature>
<keyword evidence="6" id="KW-0067">ATP-binding</keyword>
<evidence type="ECO:0000256" key="5">
    <source>
        <dbReference type="ARBA" id="ARBA00022741"/>
    </source>
</evidence>
<evidence type="ECO:0000256" key="7">
    <source>
        <dbReference type="ARBA" id="ARBA00022989"/>
    </source>
</evidence>
<dbReference type="Pfam" id="PF01061">
    <property type="entry name" value="ABC2_membrane"/>
    <property type="match status" value="1"/>
</dbReference>
<sequence length="629" mass="70412">MSDSNDIRAQADALCDMPLKKLNRIIKRQPIDLEFQDLVYSVRDNNAKGGWRQLLKGINGKFHSGELTAILGPSGAGKTTLLNILAGYVNVGVKGSIKINSKARNLKTFNKISSYIMQEDVVQPRLTVREALLVAAKLKLGSVVSAADKIGVIDEVINLLGLQKCSDTMSEYLSGGQRKRLVVALELVNNPPIIFLDEPTSGLDNYAIKQCVDLLQKITKMGRTVICTIHQPPASLFQTFDQVYVIASGFCVYSGSPSNLVPFLDNSGYKCPPTYTPADYVIELVHSNPQTITGLSSNIQNGRGDVITKQKYLAEPEDFTEVYKDTTVQNVVFPTTFWQQFSILLGRMLLQMSRNKSMLYIQFFHHLLSGLLLGGIYFGVGNDASQTIAIFKYCICVNVFFMYTHVMAPVLLFPLEVKLLRREYFNRWYSLKPYYLALTVASLPIMLLLGCMFLTIVYFISYQPFEGVRFFWFCAMGLSVAVCSQGLGYAIGSMFSITNGSIVGPSTLAPLLALAVYGMGYKSSIEPLMKALMSLSYLRYGMVGFCEAIFRDREPLDCAEDEVYCHYRIPEILMVDMGMANQNFHAQLLVILGFALFFRVFAYVALKYRLTSELSSKIMHVAYKVFRKE</sequence>
<dbReference type="PROSITE" id="PS00211">
    <property type="entry name" value="ABC_TRANSPORTER_1"/>
    <property type="match status" value="1"/>
</dbReference>
<dbReference type="InterPro" id="IPR013525">
    <property type="entry name" value="ABC2_TM"/>
</dbReference>
<keyword evidence="8 9" id="KW-0472">Membrane</keyword>
<keyword evidence="3" id="KW-0813">Transport</keyword>
<keyword evidence="4 9" id="KW-0812">Transmembrane</keyword>
<accession>A0A9P0BAB9</accession>
<dbReference type="InterPro" id="IPR003439">
    <property type="entry name" value="ABC_transporter-like_ATP-bd"/>
</dbReference>
<name>A0A9P0BAB9_BRAAE</name>
<keyword evidence="5" id="KW-0547">Nucleotide-binding</keyword>
<dbReference type="PROSITE" id="PS50893">
    <property type="entry name" value="ABC_TRANSPORTER_2"/>
    <property type="match status" value="1"/>
</dbReference>
<evidence type="ECO:0000256" key="6">
    <source>
        <dbReference type="ARBA" id="ARBA00022840"/>
    </source>
</evidence>
<dbReference type="Gene3D" id="3.40.50.300">
    <property type="entry name" value="P-loop containing nucleotide triphosphate hydrolases"/>
    <property type="match status" value="1"/>
</dbReference>
<reference evidence="11" key="1">
    <citation type="submission" date="2021-12" db="EMBL/GenBank/DDBJ databases">
        <authorList>
            <person name="King R."/>
        </authorList>
    </citation>
    <scope>NUCLEOTIDE SEQUENCE</scope>
</reference>
<evidence type="ECO:0000256" key="8">
    <source>
        <dbReference type="ARBA" id="ARBA00023136"/>
    </source>
</evidence>
<dbReference type="PANTHER" id="PTHR48041">
    <property type="entry name" value="ABC TRANSPORTER G FAMILY MEMBER 28"/>
    <property type="match status" value="1"/>
</dbReference>
<gene>
    <name evidence="11" type="ORF">MELIAE_LOCUS9919</name>
</gene>
<keyword evidence="12" id="KW-1185">Reference proteome</keyword>
<feature type="transmembrane region" description="Helical" evidence="9">
    <location>
        <begin position="357"/>
        <end position="378"/>
    </location>
</feature>
<dbReference type="GO" id="GO:0005524">
    <property type="term" value="F:ATP binding"/>
    <property type="evidence" value="ECO:0007669"/>
    <property type="project" value="UniProtKB-KW"/>
</dbReference>
<feature type="transmembrane region" description="Helical" evidence="9">
    <location>
        <begin position="502"/>
        <end position="520"/>
    </location>
</feature>
<feature type="transmembrane region" description="Helical" evidence="9">
    <location>
        <begin position="470"/>
        <end position="490"/>
    </location>
</feature>
<evidence type="ECO:0000256" key="9">
    <source>
        <dbReference type="SAM" id="Phobius"/>
    </source>
</evidence>
<dbReference type="AlphaFoldDB" id="A0A9P0BAB9"/>
<evidence type="ECO:0000313" key="12">
    <source>
        <dbReference type="Proteomes" id="UP001154078"/>
    </source>
</evidence>
<comment type="subcellular location">
    <subcellularLocation>
        <location evidence="1">Membrane</location>
        <topology evidence="1">Multi-pass membrane protein</topology>
    </subcellularLocation>
</comment>
<dbReference type="SUPFAM" id="SSF52540">
    <property type="entry name" value="P-loop containing nucleoside triphosphate hydrolases"/>
    <property type="match status" value="1"/>
</dbReference>
<dbReference type="FunFam" id="3.40.50.300:FF:001077">
    <property type="entry name" value="Uncharacterized protein, isoform A"/>
    <property type="match status" value="1"/>
</dbReference>
<dbReference type="PANTHER" id="PTHR48041:SF105">
    <property type="entry name" value="FI02074P"/>
    <property type="match status" value="1"/>
</dbReference>